<accession>A0A2G5SE83</accession>
<evidence type="ECO:0000313" key="2">
    <source>
        <dbReference type="Proteomes" id="UP000230233"/>
    </source>
</evidence>
<comment type="caution">
    <text evidence="1">The sequence shown here is derived from an EMBL/GenBank/DDBJ whole genome shotgun (WGS) entry which is preliminary data.</text>
</comment>
<proteinExistence type="predicted"/>
<organism evidence="1 2">
    <name type="scientific">Caenorhabditis nigoni</name>
    <dbReference type="NCBI Taxonomy" id="1611254"/>
    <lineage>
        <taxon>Eukaryota</taxon>
        <taxon>Metazoa</taxon>
        <taxon>Ecdysozoa</taxon>
        <taxon>Nematoda</taxon>
        <taxon>Chromadorea</taxon>
        <taxon>Rhabditida</taxon>
        <taxon>Rhabditina</taxon>
        <taxon>Rhabditomorpha</taxon>
        <taxon>Rhabditoidea</taxon>
        <taxon>Rhabditidae</taxon>
        <taxon>Peloderinae</taxon>
        <taxon>Caenorhabditis</taxon>
    </lineage>
</organism>
<dbReference type="Proteomes" id="UP000230233">
    <property type="component" value="Unassembled WGS sequence"/>
</dbReference>
<dbReference type="AlphaFoldDB" id="A0A2G5SE83"/>
<evidence type="ECO:0000313" key="1">
    <source>
        <dbReference type="EMBL" id="PIC13229.1"/>
    </source>
</evidence>
<name>A0A2G5SE83_9PELO</name>
<sequence>MYMCSDQTGDFNVEQSRFALRSSFGLLRKSIFQKLCGFEKENIPFIRQWGTARKASRLFQAFKRNTHPHV</sequence>
<dbReference type="EMBL" id="PDUG01000014">
    <property type="protein sequence ID" value="PIC13229.1"/>
    <property type="molecule type" value="Genomic_DNA"/>
</dbReference>
<gene>
    <name evidence="1" type="ORF">B9Z55_027876</name>
</gene>
<protein>
    <submittedName>
        <fullName evidence="1">Uncharacterized protein</fullName>
    </submittedName>
</protein>
<keyword evidence="2" id="KW-1185">Reference proteome</keyword>
<reference evidence="2" key="1">
    <citation type="submission" date="2017-10" db="EMBL/GenBank/DDBJ databases">
        <title>Rapid genome shrinkage in a self-fertile nematode reveals novel sperm competition proteins.</title>
        <authorList>
            <person name="Yin D."/>
            <person name="Schwarz E.M."/>
            <person name="Thomas C.G."/>
            <person name="Felde R.L."/>
            <person name="Korf I.F."/>
            <person name="Cutter A.D."/>
            <person name="Schartner C.M."/>
            <person name="Ralston E.J."/>
            <person name="Meyer B.J."/>
            <person name="Haag E.S."/>
        </authorList>
    </citation>
    <scope>NUCLEOTIDE SEQUENCE [LARGE SCALE GENOMIC DNA]</scope>
    <source>
        <strain evidence="2">JU1422</strain>
    </source>
</reference>